<dbReference type="PANTHER" id="PTHR47637:SF1">
    <property type="entry name" value="CHAPERONE SURA"/>
    <property type="match status" value="1"/>
</dbReference>
<evidence type="ECO:0000256" key="3">
    <source>
        <dbReference type="SAM" id="Phobius"/>
    </source>
</evidence>
<feature type="transmembrane region" description="Helical" evidence="3">
    <location>
        <begin position="7"/>
        <end position="25"/>
    </location>
</feature>
<keyword evidence="2 5" id="KW-0413">Isomerase</keyword>
<reference evidence="5 6" key="1">
    <citation type="submission" date="2016-12" db="EMBL/GenBank/DDBJ databases">
        <title>Trade-off between light-utilization and light-protection in marine flavobacteria.</title>
        <authorList>
            <person name="Kumagai Y."/>
            <person name="Yoshizawa S."/>
            <person name="Kogure K."/>
            <person name="Iwasaki W."/>
        </authorList>
    </citation>
    <scope>NUCLEOTIDE SEQUENCE [LARGE SCALE GENOMIC DNA]</scope>
    <source>
        <strain evidence="5 6">KCTC 22729</strain>
    </source>
</reference>
<proteinExistence type="predicted"/>
<dbReference type="Gene3D" id="3.10.50.40">
    <property type="match status" value="2"/>
</dbReference>
<dbReference type="Pfam" id="PF13616">
    <property type="entry name" value="Rotamase_3"/>
    <property type="match status" value="1"/>
</dbReference>
<dbReference type="RefSeq" id="WP_105045203.1">
    <property type="nucleotide sequence ID" value="NZ_CP150662.1"/>
</dbReference>
<evidence type="ECO:0000313" key="5">
    <source>
        <dbReference type="EMBL" id="PQJ74049.1"/>
    </source>
</evidence>
<accession>A0A2S7W8W1</accession>
<dbReference type="PANTHER" id="PTHR47637">
    <property type="entry name" value="CHAPERONE SURA"/>
    <property type="match status" value="1"/>
</dbReference>
<dbReference type="InterPro" id="IPR046357">
    <property type="entry name" value="PPIase_dom_sf"/>
</dbReference>
<dbReference type="EMBL" id="MSCL01000001">
    <property type="protein sequence ID" value="PQJ74049.1"/>
    <property type="molecule type" value="Genomic_DNA"/>
</dbReference>
<keyword evidence="3" id="KW-0812">Transmembrane</keyword>
<name>A0A2S7W8W1_9FLAO</name>
<evidence type="ECO:0000313" key="6">
    <source>
        <dbReference type="Proteomes" id="UP000237608"/>
    </source>
</evidence>
<dbReference type="InterPro" id="IPR050280">
    <property type="entry name" value="OMP_Chaperone_SurA"/>
</dbReference>
<sequence>MLQKTTILKPINLIIFSFFLGFTSFNTFSQKVKIDGVAVVIGKNIVLNSDIDKFKLEIEKRSEGKIKISDCEMLEELMQQKLLSHHAVVDSVTVTDAEISANVDRNIAYFTQEFGSVDKVIKAYGFNSIEDLKSEIFNVEKENMLIQREQAKITEKIDVTPEEVRLYFNGLKDKGELPEIPAEVEIAQIVFKAIPSQEEDDRIIKKLNELKAEIEEGASFKMKAIINSDDPGVTSNGGQYEVTKESPFIKEFKETAFSLDVGQVSKPFKSDFGYHIMQLHEIRGNKRVASHILMRPNVPDQLINDTKSKAEKVKQDILDGKITFEEAVKQYSQDDETKNDGGLISNPYNGESKFDLTRMDPDLYGRVAELKKGEMTDVFYDQDQSGIKMFKFMLMRERTDTHVADLVQDYVKIQELALMKKKEEVIAKWSKGKIKDTYIKLSEIHNKCTFEKNWKKETAN</sequence>
<dbReference type="PROSITE" id="PS50198">
    <property type="entry name" value="PPIC_PPIASE_2"/>
    <property type="match status" value="2"/>
</dbReference>
<keyword evidence="6" id="KW-1185">Reference proteome</keyword>
<dbReference type="Proteomes" id="UP000237608">
    <property type="component" value="Unassembled WGS sequence"/>
</dbReference>
<keyword evidence="2" id="KW-0697">Rotamase</keyword>
<evidence type="ECO:0000256" key="1">
    <source>
        <dbReference type="ARBA" id="ARBA00022729"/>
    </source>
</evidence>
<dbReference type="InterPro" id="IPR027304">
    <property type="entry name" value="Trigger_fact/SurA_dom_sf"/>
</dbReference>
<dbReference type="Pfam" id="PF00639">
    <property type="entry name" value="Rotamase"/>
    <property type="match status" value="1"/>
</dbReference>
<dbReference type="OrthoDB" id="14196at2"/>
<evidence type="ECO:0000259" key="4">
    <source>
        <dbReference type="PROSITE" id="PS50198"/>
    </source>
</evidence>
<dbReference type="AlphaFoldDB" id="A0A2S7W8W1"/>
<organism evidence="5 6">
    <name type="scientific">Polaribacter gangjinensis</name>
    <dbReference type="NCBI Taxonomy" id="574710"/>
    <lineage>
        <taxon>Bacteria</taxon>
        <taxon>Pseudomonadati</taxon>
        <taxon>Bacteroidota</taxon>
        <taxon>Flavobacteriia</taxon>
        <taxon>Flavobacteriales</taxon>
        <taxon>Flavobacteriaceae</taxon>
    </lineage>
</organism>
<feature type="domain" description="PpiC" evidence="4">
    <location>
        <begin position="284"/>
        <end position="394"/>
    </location>
</feature>
<protein>
    <submittedName>
        <fullName evidence="5">Peptidylprolyl isomerase</fullName>
    </submittedName>
</protein>
<comment type="caution">
    <text evidence="5">The sequence shown here is derived from an EMBL/GenBank/DDBJ whole genome shotgun (WGS) entry which is preliminary data.</text>
</comment>
<keyword evidence="3" id="KW-1133">Transmembrane helix</keyword>
<evidence type="ECO:0000256" key="2">
    <source>
        <dbReference type="PROSITE-ProRule" id="PRU00278"/>
    </source>
</evidence>
<dbReference type="SUPFAM" id="SSF109998">
    <property type="entry name" value="Triger factor/SurA peptide-binding domain-like"/>
    <property type="match status" value="1"/>
</dbReference>
<feature type="domain" description="PpiC" evidence="4">
    <location>
        <begin position="181"/>
        <end position="281"/>
    </location>
</feature>
<keyword evidence="3" id="KW-0472">Membrane</keyword>
<dbReference type="InterPro" id="IPR000297">
    <property type="entry name" value="PPIase_PpiC"/>
</dbReference>
<keyword evidence="1" id="KW-0732">Signal</keyword>
<dbReference type="GO" id="GO:0003755">
    <property type="term" value="F:peptidyl-prolyl cis-trans isomerase activity"/>
    <property type="evidence" value="ECO:0007669"/>
    <property type="project" value="UniProtKB-KW"/>
</dbReference>
<gene>
    <name evidence="5" type="ORF">BTO13_01625</name>
</gene>
<dbReference type="SUPFAM" id="SSF54534">
    <property type="entry name" value="FKBP-like"/>
    <property type="match status" value="2"/>
</dbReference>